<dbReference type="AlphaFoldDB" id="A0A4Y2HPU9"/>
<reference evidence="1 2" key="1">
    <citation type="journal article" date="2019" name="Sci. Rep.">
        <title>Orb-weaving spider Araneus ventricosus genome elucidates the spidroin gene catalogue.</title>
        <authorList>
            <person name="Kono N."/>
            <person name="Nakamura H."/>
            <person name="Ohtoshi R."/>
            <person name="Moran D.A.P."/>
            <person name="Shinohara A."/>
            <person name="Yoshida Y."/>
            <person name="Fujiwara M."/>
            <person name="Mori M."/>
            <person name="Tomita M."/>
            <person name="Arakawa K."/>
        </authorList>
    </citation>
    <scope>NUCLEOTIDE SEQUENCE [LARGE SCALE GENOMIC DNA]</scope>
</reference>
<evidence type="ECO:0000313" key="1">
    <source>
        <dbReference type="EMBL" id="GBM67163.1"/>
    </source>
</evidence>
<comment type="caution">
    <text evidence="1">The sequence shown here is derived from an EMBL/GenBank/DDBJ whole genome shotgun (WGS) entry which is preliminary data.</text>
</comment>
<proteinExistence type="predicted"/>
<dbReference type="Proteomes" id="UP000499080">
    <property type="component" value="Unassembled WGS sequence"/>
</dbReference>
<protein>
    <submittedName>
        <fullName evidence="1">Uncharacterized protein</fullName>
    </submittedName>
</protein>
<gene>
    <name evidence="1" type="ORF">AVEN_218073_1</name>
</gene>
<accession>A0A4Y2HPU9</accession>
<keyword evidence="2" id="KW-1185">Reference proteome</keyword>
<name>A0A4Y2HPU9_ARAVE</name>
<sequence length="95" mass="10748">MEIKAEIVDSIFATQNYGDMETDEEIFDNTVFAENYGEIESDSEIVDNSVAAENSGEMTSEQPEHSSYDVIHLKVTDEIKSRKKGKSPHFSRKNL</sequence>
<dbReference type="EMBL" id="BGPR01002065">
    <property type="protein sequence ID" value="GBM67163.1"/>
    <property type="molecule type" value="Genomic_DNA"/>
</dbReference>
<evidence type="ECO:0000313" key="2">
    <source>
        <dbReference type="Proteomes" id="UP000499080"/>
    </source>
</evidence>
<organism evidence="1 2">
    <name type="scientific">Araneus ventricosus</name>
    <name type="common">Orbweaver spider</name>
    <name type="synonym">Epeira ventricosa</name>
    <dbReference type="NCBI Taxonomy" id="182803"/>
    <lineage>
        <taxon>Eukaryota</taxon>
        <taxon>Metazoa</taxon>
        <taxon>Ecdysozoa</taxon>
        <taxon>Arthropoda</taxon>
        <taxon>Chelicerata</taxon>
        <taxon>Arachnida</taxon>
        <taxon>Araneae</taxon>
        <taxon>Araneomorphae</taxon>
        <taxon>Entelegynae</taxon>
        <taxon>Araneoidea</taxon>
        <taxon>Araneidae</taxon>
        <taxon>Araneus</taxon>
    </lineage>
</organism>